<reference evidence="1 2" key="1">
    <citation type="submission" date="2019-03" db="EMBL/GenBank/DDBJ databases">
        <title>Genomic Encyclopedia of Type Strains, Phase IV (KMG-IV): sequencing the most valuable type-strain genomes for metagenomic binning, comparative biology and taxonomic classification.</title>
        <authorList>
            <person name="Goeker M."/>
        </authorList>
    </citation>
    <scope>NUCLEOTIDE SEQUENCE [LARGE SCALE GENOMIC DNA]</scope>
    <source>
        <strain evidence="1 2">DSM 45361</strain>
    </source>
</reference>
<name>A0A4R6RS30_LABRH</name>
<gene>
    <name evidence="1" type="ORF">EV186_1152</name>
</gene>
<dbReference type="Proteomes" id="UP000295444">
    <property type="component" value="Unassembled WGS sequence"/>
</dbReference>
<dbReference type="EMBL" id="SNXZ01000015">
    <property type="protein sequence ID" value="TDP89055.1"/>
    <property type="molecule type" value="Genomic_DNA"/>
</dbReference>
<keyword evidence="2" id="KW-1185">Reference proteome</keyword>
<sequence length="73" mass="7359">MSATIKHSTPGYPLSGALGMCGAFEAQQTAARKRVLQLAPIGVGVQGIGVRNADLTVTLPTTVSAHSSEPSPG</sequence>
<dbReference type="AlphaFoldDB" id="A0A4R6RS30"/>
<accession>A0A4R6RS30</accession>
<dbReference type="RefSeq" id="WP_133854437.1">
    <property type="nucleotide sequence ID" value="NZ_SNXZ01000015.1"/>
</dbReference>
<evidence type="ECO:0000313" key="2">
    <source>
        <dbReference type="Proteomes" id="UP000295444"/>
    </source>
</evidence>
<comment type="caution">
    <text evidence="1">The sequence shown here is derived from an EMBL/GenBank/DDBJ whole genome shotgun (WGS) entry which is preliminary data.</text>
</comment>
<evidence type="ECO:0000313" key="1">
    <source>
        <dbReference type="EMBL" id="TDP89055.1"/>
    </source>
</evidence>
<proteinExistence type="predicted"/>
<protein>
    <submittedName>
        <fullName evidence="1">Uncharacterized protein</fullName>
    </submittedName>
</protein>
<organism evidence="1 2">
    <name type="scientific">Labedaea rhizosphaerae</name>
    <dbReference type="NCBI Taxonomy" id="598644"/>
    <lineage>
        <taxon>Bacteria</taxon>
        <taxon>Bacillati</taxon>
        <taxon>Actinomycetota</taxon>
        <taxon>Actinomycetes</taxon>
        <taxon>Pseudonocardiales</taxon>
        <taxon>Pseudonocardiaceae</taxon>
        <taxon>Labedaea</taxon>
    </lineage>
</organism>